<feature type="transmembrane region" description="Helical" evidence="7">
    <location>
        <begin position="99"/>
        <end position="119"/>
    </location>
</feature>
<keyword evidence="6 7" id="KW-0472">Membrane</keyword>
<dbReference type="Gene3D" id="1.10.3720.10">
    <property type="entry name" value="MetI-like"/>
    <property type="match status" value="1"/>
</dbReference>
<comment type="subcellular location">
    <subcellularLocation>
        <location evidence="1 7">Cell membrane</location>
        <topology evidence="1 7">Multi-pass membrane protein</topology>
    </subcellularLocation>
</comment>
<feature type="transmembrane region" description="Helical" evidence="7">
    <location>
        <begin position="238"/>
        <end position="263"/>
    </location>
</feature>
<feature type="transmembrane region" description="Helical" evidence="7">
    <location>
        <begin position="175"/>
        <end position="197"/>
    </location>
</feature>
<sequence>MGRFIIRRLVGMVIVLFAVSVIVFAIFNVIPNGAPENRMAGKQSTPQQIEAIRREWGFDKPITTQYVKMMEKLATGDLVSYQQQRNVFDEIKQGLPHTLSLAIGAAILWMAAGVALGVYSATRAGGKTDFAINVLALIGISVPVFWLGALVNYYLGYKLGWFPNGGYVEVAEGGLWQWAYHLFMPWTVLALLFIGVYSRVLRGTILETQNEDFVRTARAKGLSEKQVMRRHVLRTSMIPIITLWGLDFGIVIGGGAILTEAVFDLQGVGQYYAESVSQLDVPPVMAITILGAVFIVVLNTIVDILYAALDPRIRLS</sequence>
<organism evidence="9 10">
    <name type="scientific">Svornostia abyssi</name>
    <dbReference type="NCBI Taxonomy" id="2898438"/>
    <lineage>
        <taxon>Bacteria</taxon>
        <taxon>Bacillati</taxon>
        <taxon>Actinomycetota</taxon>
        <taxon>Thermoleophilia</taxon>
        <taxon>Solirubrobacterales</taxon>
        <taxon>Baekduiaceae</taxon>
        <taxon>Svornostia</taxon>
    </lineage>
</organism>
<name>A0ABY5PIP2_9ACTN</name>
<evidence type="ECO:0000313" key="10">
    <source>
        <dbReference type="Proteomes" id="UP001058860"/>
    </source>
</evidence>
<dbReference type="RefSeq" id="WP_353865039.1">
    <property type="nucleotide sequence ID" value="NZ_CP088295.1"/>
</dbReference>
<keyword evidence="3" id="KW-1003">Cell membrane</keyword>
<dbReference type="InterPro" id="IPR045621">
    <property type="entry name" value="BPD_transp_1_N"/>
</dbReference>
<dbReference type="EMBL" id="CP088295">
    <property type="protein sequence ID" value="UUY04558.1"/>
    <property type="molecule type" value="Genomic_DNA"/>
</dbReference>
<proteinExistence type="inferred from homology"/>
<dbReference type="InterPro" id="IPR035906">
    <property type="entry name" value="MetI-like_sf"/>
</dbReference>
<keyword evidence="5 7" id="KW-1133">Transmembrane helix</keyword>
<evidence type="ECO:0000256" key="6">
    <source>
        <dbReference type="ARBA" id="ARBA00023136"/>
    </source>
</evidence>
<keyword evidence="4 7" id="KW-0812">Transmembrane</keyword>
<keyword evidence="2 7" id="KW-0813">Transport</keyword>
<dbReference type="PANTHER" id="PTHR43163">
    <property type="entry name" value="DIPEPTIDE TRANSPORT SYSTEM PERMEASE PROTEIN DPPB-RELATED"/>
    <property type="match status" value="1"/>
</dbReference>
<evidence type="ECO:0000256" key="3">
    <source>
        <dbReference type="ARBA" id="ARBA00022475"/>
    </source>
</evidence>
<feature type="domain" description="ABC transmembrane type-1" evidence="8">
    <location>
        <begin position="95"/>
        <end position="306"/>
    </location>
</feature>
<keyword evidence="10" id="KW-1185">Reference proteome</keyword>
<dbReference type="PROSITE" id="PS50928">
    <property type="entry name" value="ABC_TM1"/>
    <property type="match status" value="1"/>
</dbReference>
<evidence type="ECO:0000313" key="9">
    <source>
        <dbReference type="EMBL" id="UUY04558.1"/>
    </source>
</evidence>
<comment type="similarity">
    <text evidence="7">Belongs to the binding-protein-dependent transport system permease family.</text>
</comment>
<dbReference type="PANTHER" id="PTHR43163:SF6">
    <property type="entry name" value="DIPEPTIDE TRANSPORT SYSTEM PERMEASE PROTEIN DPPB-RELATED"/>
    <property type="match status" value="1"/>
</dbReference>
<dbReference type="Proteomes" id="UP001058860">
    <property type="component" value="Chromosome"/>
</dbReference>
<dbReference type="InterPro" id="IPR000515">
    <property type="entry name" value="MetI-like"/>
</dbReference>
<evidence type="ECO:0000256" key="5">
    <source>
        <dbReference type="ARBA" id="ARBA00022989"/>
    </source>
</evidence>
<feature type="transmembrane region" description="Helical" evidence="7">
    <location>
        <begin position="9"/>
        <end position="30"/>
    </location>
</feature>
<gene>
    <name evidence="9" type="ORF">LRS13_03205</name>
</gene>
<accession>A0ABY5PIP2</accession>
<dbReference type="CDD" id="cd06261">
    <property type="entry name" value="TM_PBP2"/>
    <property type="match status" value="1"/>
</dbReference>
<evidence type="ECO:0000259" key="8">
    <source>
        <dbReference type="PROSITE" id="PS50928"/>
    </source>
</evidence>
<evidence type="ECO:0000256" key="7">
    <source>
        <dbReference type="RuleBase" id="RU363032"/>
    </source>
</evidence>
<feature type="transmembrane region" description="Helical" evidence="7">
    <location>
        <begin position="283"/>
        <end position="309"/>
    </location>
</feature>
<feature type="transmembrane region" description="Helical" evidence="7">
    <location>
        <begin position="131"/>
        <end position="155"/>
    </location>
</feature>
<protein>
    <submittedName>
        <fullName evidence="9">ABC transporter permease</fullName>
    </submittedName>
</protein>
<evidence type="ECO:0000256" key="2">
    <source>
        <dbReference type="ARBA" id="ARBA00022448"/>
    </source>
</evidence>
<dbReference type="SUPFAM" id="SSF161098">
    <property type="entry name" value="MetI-like"/>
    <property type="match status" value="1"/>
</dbReference>
<dbReference type="Pfam" id="PF19300">
    <property type="entry name" value="BPD_transp_1_N"/>
    <property type="match status" value="1"/>
</dbReference>
<evidence type="ECO:0000256" key="4">
    <source>
        <dbReference type="ARBA" id="ARBA00022692"/>
    </source>
</evidence>
<reference evidence="10" key="1">
    <citation type="submission" date="2021-11" db="EMBL/GenBank/DDBJ databases">
        <title>Cultivation dependent microbiological survey of springs from the worlds oldest radium mine currently devoted to the extraction of radon-saturated water.</title>
        <authorList>
            <person name="Kapinusova G."/>
            <person name="Smrhova T."/>
            <person name="Strejcek M."/>
            <person name="Suman J."/>
            <person name="Jani K."/>
            <person name="Pajer P."/>
            <person name="Uhlik O."/>
        </authorList>
    </citation>
    <scope>NUCLEOTIDE SEQUENCE [LARGE SCALE GENOMIC DNA]</scope>
    <source>
        <strain evidence="10">J379</strain>
    </source>
</reference>
<evidence type="ECO:0000256" key="1">
    <source>
        <dbReference type="ARBA" id="ARBA00004651"/>
    </source>
</evidence>
<dbReference type="Pfam" id="PF00528">
    <property type="entry name" value="BPD_transp_1"/>
    <property type="match status" value="1"/>
</dbReference>